<dbReference type="OrthoDB" id="5421848at2"/>
<name>A0A1R0F789_9HYPH</name>
<keyword evidence="2" id="KW-1185">Reference proteome</keyword>
<dbReference type="EMBL" id="LXYT01000003">
    <property type="protein sequence ID" value="OLY42827.1"/>
    <property type="molecule type" value="Genomic_DNA"/>
</dbReference>
<dbReference type="InterPro" id="IPR019647">
    <property type="entry name" value="PhoP_reg_network_YrbL"/>
</dbReference>
<gene>
    <name evidence="1" type="ORF">PEB0149_002390</name>
</gene>
<sequence>MLNEMIELKGREPQFKGNARLVFIHPDNPDLLVKVLRPEWIDKTKQVPEWKKRFKPLGANSVNMHELFEIVRVNPHAESIQPHMFTVVALQQTDLGWGLVVKAEKDKNNNYAKPLAAFAKNMDEIRTALDEFENWVKETNVVLYDLNPWNLVLAYRGEKEEVVIIDGISEKSALKVRTYFPSVNKKKNLKVYARFERFMDRIKNGKN</sequence>
<evidence type="ECO:0000313" key="1">
    <source>
        <dbReference type="EMBL" id="OLY42827.1"/>
    </source>
</evidence>
<comment type="caution">
    <text evidence="1">The sequence shown here is derived from an EMBL/GenBank/DDBJ whole genome shotgun (WGS) entry which is preliminary data.</text>
</comment>
<organism evidence="1 2">
    <name type="scientific">Bartonella apis</name>
    <dbReference type="NCBI Taxonomy" id="1686310"/>
    <lineage>
        <taxon>Bacteria</taxon>
        <taxon>Pseudomonadati</taxon>
        <taxon>Pseudomonadota</taxon>
        <taxon>Alphaproteobacteria</taxon>
        <taxon>Hyphomicrobiales</taxon>
        <taxon>Bartonellaceae</taxon>
        <taxon>Bartonella</taxon>
    </lineage>
</organism>
<dbReference type="GeneID" id="92992549"/>
<dbReference type="Pfam" id="PF10707">
    <property type="entry name" value="YrbL-PhoP_reg"/>
    <property type="match status" value="1"/>
</dbReference>
<accession>A0A1R0F789</accession>
<proteinExistence type="predicted"/>
<reference evidence="1 2" key="1">
    <citation type="submission" date="2016-12" db="EMBL/GenBank/DDBJ databases">
        <title>Comparative genomics of Bartonella apis.</title>
        <authorList>
            <person name="Engel P."/>
        </authorList>
    </citation>
    <scope>NUCLEOTIDE SEQUENCE [LARGE SCALE GENOMIC DNA]</scope>
    <source>
        <strain evidence="1 2">PEB0149</strain>
    </source>
</reference>
<evidence type="ECO:0000313" key="2">
    <source>
        <dbReference type="Proteomes" id="UP000187344"/>
    </source>
</evidence>
<dbReference type="Proteomes" id="UP000187344">
    <property type="component" value="Unassembled WGS sequence"/>
</dbReference>
<dbReference type="AlphaFoldDB" id="A0A1R0F789"/>
<dbReference type="RefSeq" id="WP_075870662.1">
    <property type="nucleotide sequence ID" value="NZ_CALYQA010000003.1"/>
</dbReference>
<protein>
    <submittedName>
        <fullName evidence="1">PhoP regulatory network protein YrbL</fullName>
    </submittedName>
</protein>